<evidence type="ECO:0000313" key="2">
    <source>
        <dbReference type="Proteomes" id="UP001529338"/>
    </source>
</evidence>
<protein>
    <submittedName>
        <fullName evidence="1">Uncharacterized protein</fullName>
    </submittedName>
</protein>
<name>A0ABT7SEQ5_9CELL</name>
<comment type="caution">
    <text evidence="1">The sequence shown here is derived from an EMBL/GenBank/DDBJ whole genome shotgun (WGS) entry which is preliminary data.</text>
</comment>
<dbReference type="EMBL" id="JAUCGQ010000001">
    <property type="protein sequence ID" value="MDM7854611.1"/>
    <property type="molecule type" value="Genomic_DNA"/>
</dbReference>
<dbReference type="RefSeq" id="WP_289454382.1">
    <property type="nucleotide sequence ID" value="NZ_JAUCGQ010000001.1"/>
</dbReference>
<dbReference type="Proteomes" id="UP001529338">
    <property type="component" value="Unassembled WGS sequence"/>
</dbReference>
<evidence type="ECO:0000313" key="1">
    <source>
        <dbReference type="EMBL" id="MDM7854611.1"/>
    </source>
</evidence>
<proteinExistence type="predicted"/>
<organism evidence="1 2">
    <name type="scientific">Cellulomonas alba</name>
    <dbReference type="NCBI Taxonomy" id="3053467"/>
    <lineage>
        <taxon>Bacteria</taxon>
        <taxon>Bacillati</taxon>
        <taxon>Actinomycetota</taxon>
        <taxon>Actinomycetes</taxon>
        <taxon>Micrococcales</taxon>
        <taxon>Cellulomonadaceae</taxon>
        <taxon>Cellulomonas</taxon>
    </lineage>
</organism>
<accession>A0ABT7SEQ5</accession>
<keyword evidence="2" id="KW-1185">Reference proteome</keyword>
<sequence length="175" mass="18781">MPTSLSRRPLDGYPVVVVLPEVTRVVWWGPDEDDVDVLAADEGRVLSWPDVRACVAAVRARGWDEAPPDDTPDELDLGPSDAWLAGAGDLDLTSALAVWDLAADVAASTGVAWAGDDLDEACHEKLTLATVPWLIGLDEYAPEWTAGEADRLRHRVRTGLALVREALAHDGRPAG</sequence>
<reference evidence="1 2" key="1">
    <citation type="submission" date="2023-06" db="EMBL/GenBank/DDBJ databases">
        <title>Cellulomonas sp. MW4 Whole genome sequence.</title>
        <authorList>
            <person name="Park S."/>
        </authorList>
    </citation>
    <scope>NUCLEOTIDE SEQUENCE [LARGE SCALE GENOMIC DNA]</scope>
    <source>
        <strain evidence="1 2">MW4</strain>
    </source>
</reference>
<gene>
    <name evidence="1" type="ORF">QRT04_06690</name>
</gene>